<dbReference type="GO" id="GO:0000978">
    <property type="term" value="F:RNA polymerase II cis-regulatory region sequence-specific DNA binding"/>
    <property type="evidence" value="ECO:0007669"/>
    <property type="project" value="InterPro"/>
</dbReference>
<feature type="region of interest" description="Disordered" evidence="8">
    <location>
        <begin position="222"/>
        <end position="250"/>
    </location>
</feature>
<dbReference type="Gene3D" id="3.30.160.60">
    <property type="entry name" value="Classic Zinc Finger"/>
    <property type="match status" value="1"/>
</dbReference>
<dbReference type="CDD" id="cd12148">
    <property type="entry name" value="fungal_TF_MHR"/>
    <property type="match status" value="1"/>
</dbReference>
<dbReference type="PANTHER" id="PTHR40626:SF10">
    <property type="entry name" value="C2H2-TYPE DOMAIN-CONTAINING PROTEIN"/>
    <property type="match status" value="1"/>
</dbReference>
<keyword evidence="5" id="KW-0862">Zinc</keyword>
<reference evidence="10 11" key="1">
    <citation type="submission" date="2015-04" db="EMBL/GenBank/DDBJ databases">
        <authorList>
            <person name="Heijne W.H."/>
            <person name="Fedorova N.D."/>
            <person name="Nierman W.C."/>
            <person name="Vollebregt A.W."/>
            <person name="Zhao Z."/>
            <person name="Wu L."/>
            <person name="Kumar M."/>
            <person name="Stam H."/>
            <person name="van den Berg M.A."/>
            <person name="Pel H.J."/>
        </authorList>
    </citation>
    <scope>NUCLEOTIDE SEQUENCE [LARGE SCALE GENOMIC DNA]</scope>
    <source>
        <strain evidence="10 11">CBS 393.64</strain>
    </source>
</reference>
<feature type="compositionally biased region" description="Basic and acidic residues" evidence="8">
    <location>
        <begin position="63"/>
        <end position="74"/>
    </location>
</feature>
<feature type="region of interest" description="Disordered" evidence="8">
    <location>
        <begin position="53"/>
        <end position="78"/>
    </location>
</feature>
<feature type="domain" description="C2H2-type" evidence="9">
    <location>
        <begin position="462"/>
        <end position="490"/>
    </location>
</feature>
<evidence type="ECO:0000259" key="9">
    <source>
        <dbReference type="PROSITE" id="PS50157"/>
    </source>
</evidence>
<comment type="caution">
    <text evidence="10">The sequence shown here is derived from an EMBL/GenBank/DDBJ whole genome shotgun (WGS) entry which is preliminary data.</text>
</comment>
<dbReference type="InterPro" id="IPR036236">
    <property type="entry name" value="Znf_C2H2_sf"/>
</dbReference>
<evidence type="ECO:0000256" key="7">
    <source>
        <dbReference type="PROSITE-ProRule" id="PRU00042"/>
    </source>
</evidence>
<dbReference type="GO" id="GO:0006351">
    <property type="term" value="P:DNA-templated transcription"/>
    <property type="evidence" value="ECO:0007669"/>
    <property type="project" value="InterPro"/>
</dbReference>
<name>A0A0F4Z2Z0_RASE3</name>
<evidence type="ECO:0000256" key="6">
    <source>
        <dbReference type="ARBA" id="ARBA00023242"/>
    </source>
</evidence>
<dbReference type="PROSITE" id="PS00028">
    <property type="entry name" value="ZINC_FINGER_C2H2_1"/>
    <property type="match status" value="1"/>
</dbReference>
<feature type="region of interest" description="Disordered" evidence="8">
    <location>
        <begin position="495"/>
        <end position="533"/>
    </location>
</feature>
<evidence type="ECO:0000256" key="2">
    <source>
        <dbReference type="ARBA" id="ARBA00022723"/>
    </source>
</evidence>
<dbReference type="RefSeq" id="XP_013331317.1">
    <property type="nucleotide sequence ID" value="XM_013475863.1"/>
</dbReference>
<evidence type="ECO:0000256" key="5">
    <source>
        <dbReference type="ARBA" id="ARBA00022833"/>
    </source>
</evidence>
<feature type="region of interest" description="Disordered" evidence="8">
    <location>
        <begin position="704"/>
        <end position="729"/>
    </location>
</feature>
<comment type="subcellular location">
    <subcellularLocation>
        <location evidence="1">Nucleus</location>
    </subcellularLocation>
</comment>
<proteinExistence type="predicted"/>
<dbReference type="InterPro" id="IPR007219">
    <property type="entry name" value="XnlR_reg_dom"/>
</dbReference>
<dbReference type="Pfam" id="PF04082">
    <property type="entry name" value="Fungal_trans"/>
    <property type="match status" value="1"/>
</dbReference>
<feature type="compositionally biased region" description="Basic and acidic residues" evidence="8">
    <location>
        <begin position="236"/>
        <end position="250"/>
    </location>
</feature>
<dbReference type="GO" id="GO:0000785">
    <property type="term" value="C:chromatin"/>
    <property type="evidence" value="ECO:0007669"/>
    <property type="project" value="TreeGrafter"/>
</dbReference>
<dbReference type="OrthoDB" id="654211at2759"/>
<dbReference type="GeneID" id="25313605"/>
<dbReference type="PANTHER" id="PTHR40626">
    <property type="entry name" value="MIP31509P"/>
    <property type="match status" value="1"/>
</dbReference>
<evidence type="ECO:0000313" key="11">
    <source>
        <dbReference type="Proteomes" id="UP000053958"/>
    </source>
</evidence>
<keyword evidence="6" id="KW-0539">Nucleus</keyword>
<dbReference type="GO" id="GO:0008270">
    <property type="term" value="F:zinc ion binding"/>
    <property type="evidence" value="ECO:0007669"/>
    <property type="project" value="UniProtKB-KW"/>
</dbReference>
<dbReference type="PROSITE" id="PS50157">
    <property type="entry name" value="ZINC_FINGER_C2H2_2"/>
    <property type="match status" value="1"/>
</dbReference>
<dbReference type="GO" id="GO:0005634">
    <property type="term" value="C:nucleus"/>
    <property type="evidence" value="ECO:0007669"/>
    <property type="project" value="UniProtKB-SubCell"/>
</dbReference>
<keyword evidence="2" id="KW-0479">Metal-binding</keyword>
<evidence type="ECO:0000256" key="1">
    <source>
        <dbReference type="ARBA" id="ARBA00004123"/>
    </source>
</evidence>
<dbReference type="STRING" id="1408163.A0A0F4Z2Z0"/>
<dbReference type="EMBL" id="LASV01000050">
    <property type="protein sequence ID" value="KKA24705.1"/>
    <property type="molecule type" value="Genomic_DNA"/>
</dbReference>
<dbReference type="SUPFAM" id="SSF57667">
    <property type="entry name" value="beta-beta-alpha zinc fingers"/>
    <property type="match status" value="1"/>
</dbReference>
<gene>
    <name evidence="10" type="ORF">T310_1254</name>
</gene>
<dbReference type="InterPro" id="IPR051059">
    <property type="entry name" value="VerF-like"/>
</dbReference>
<evidence type="ECO:0000256" key="8">
    <source>
        <dbReference type="SAM" id="MobiDB-lite"/>
    </source>
</evidence>
<evidence type="ECO:0000256" key="3">
    <source>
        <dbReference type="ARBA" id="ARBA00022737"/>
    </source>
</evidence>
<evidence type="ECO:0000313" key="10">
    <source>
        <dbReference type="EMBL" id="KKA24705.1"/>
    </source>
</evidence>
<evidence type="ECO:0000256" key="4">
    <source>
        <dbReference type="ARBA" id="ARBA00022771"/>
    </source>
</evidence>
<accession>A0A0F4Z2Z0</accession>
<dbReference type="InterPro" id="IPR013087">
    <property type="entry name" value="Znf_C2H2_type"/>
</dbReference>
<protein>
    <submittedName>
        <fullName evidence="10">Zinc finger protein</fullName>
    </submittedName>
</protein>
<keyword evidence="4 7" id="KW-0863">Zinc-finger</keyword>
<organism evidence="10 11">
    <name type="scientific">Rasamsonia emersonii (strain ATCC 16479 / CBS 393.64 / IMI 116815)</name>
    <dbReference type="NCBI Taxonomy" id="1408163"/>
    <lineage>
        <taxon>Eukaryota</taxon>
        <taxon>Fungi</taxon>
        <taxon>Dikarya</taxon>
        <taxon>Ascomycota</taxon>
        <taxon>Pezizomycotina</taxon>
        <taxon>Eurotiomycetes</taxon>
        <taxon>Eurotiomycetidae</taxon>
        <taxon>Eurotiales</taxon>
        <taxon>Trichocomaceae</taxon>
        <taxon>Rasamsonia</taxon>
    </lineage>
</organism>
<dbReference type="GO" id="GO:0000981">
    <property type="term" value="F:DNA-binding transcription factor activity, RNA polymerase II-specific"/>
    <property type="evidence" value="ECO:0007669"/>
    <property type="project" value="InterPro"/>
</dbReference>
<dbReference type="AlphaFoldDB" id="A0A0F4Z2Z0"/>
<keyword evidence="3" id="KW-0677">Repeat</keyword>
<feature type="compositionally biased region" description="Polar residues" evidence="8">
    <location>
        <begin position="706"/>
        <end position="720"/>
    </location>
</feature>
<sequence length="1275" mass="142031">MSNLGAPVRHIESLIDPSKKVNIDHDNLDREVEDIKASLAVVPGRVVHGPGRLVIGGSAKGRTQAEQERGHAENDELGGPASFAEVVDLFAVSPWHQQRICEDEEGQKGEHQEIALAVQLDIAVDPVRVRVQSVEALDDDADTRVESSQETLSIEQVEDKEKQDACCDEYLRGHSQAKIIRMVGQCDPERVGHDTSHAEANSRCGRNELVSPAHVQSEYCHVAGRPDGKEGDEDGTDGHIHRFDPKRPTRRIDSIELAKHDRVAMKACPDNTGSEDRALCNDLSILDCLPCLQASPSATRASVTPTRSLAAAEAPSLYAVFHKEQLLYRPDVGSVRTSVMQANYSNPAAWDISLLRRYRRNSQILFKIGLYECHFHFHMAIGAAAKHVYAPCFDPRATVGITQSQISFASVCAKMPQDKVERQAKRLRSTVFVMNAHPTCIDSLVSPADLAVGKPDFRERPFSCRFCDRSYGRKDLLVRHERTLHAEAWAKAQESMKAAGDSSRPGRRRQTRSSWHKDAHQQSPNKADSQRGMRINNETVIQITSFLPSPCVSSSSEASDHEPANGEAERFDFNFALDPSLTNTINVIPGEAGAQGHHQEIPTAYSFEQRPVTYDAQIQTDTSNSFSRDEHIPVDPNLTRTASGAESQQCQSAGSDALNFFSLLPGSEVDHTAFSNYLVGLQSQASSPESLGRAAPRVQWLPRAQSGEQQASASTPTAKEQVSDHGASLDRLPRLIKERKTSPPRIIFSEDARKTLIADLKERLSPSDLLMEIPSSQSLQRFIGQFFKGFNSHLPIFHIPSFNVTKVPSPLLLAMCSIGALFHLERHTASQLRELANEALHQTQLKRSNQSPAEARPLWEVQCKLLIIAEAAFGGDCAAVSWALENIGIFHREYSLRRTALSSTTPGSDSMNWTEWIERESSKRLLYGIFVVSSLLTIAYNVSPCVSTTDDLKIEMPEEERVWTAPDEERWKEAMATRRTVKGLDINQALTQLIFGKEFNLGSESRWPAFATTIIMHAVNIHMWHVTQCTQSFMNFSVDPKMEEQMKALCTAQTEESLARCHRLLTRDRSPEVGHTWDDVEGPLVFNGLALLRSCYVRAFTGSGTFNRTMLFSNDDDAIIRAAKDYVQIQQVRTPFLTRAVAQVFAGLLTPIRAGHMLVRKTAAFTWSIEHAISAWDCALFYTKWVHTIEMQQHYAPPDEAEKMNLDNLVELLREIDDAETGSNSLAADVTRTWATFLDDTWTWEGSQPFVFLELLLTWILCSDVAHGESASEIS</sequence>
<dbReference type="Proteomes" id="UP000053958">
    <property type="component" value="Unassembled WGS sequence"/>
</dbReference>
<keyword evidence="11" id="KW-1185">Reference proteome</keyword>